<evidence type="ECO:0000259" key="2">
    <source>
        <dbReference type="SMART" id="SM00829"/>
    </source>
</evidence>
<sequence length="317" mass="33073">MPRAVRFERYGGPEVLKVVDVPRPATPSDRVLVEVVTAAMNPGEIGIREGAFASMWPAAFPEGQGNDYSGVVAEVGHDVVGFQVGQPVLGFAPRAAQADFVVADPAALAAKPAGLGWDEAATIAGVGATAWAGIEAVAPREGETVVVSAAAGGVGIITAQLAVLRGARVIGTAGERNFDYLASLGVTPVRYGPGLLERLQEAAPGGVDAYLDTFGAGNVDVAIALGVHPYRINTIADGNGIRRYGVHSAAQEQADTPEVWQELARLVAAGRIVIPIARAYPLDQVEDAYRDLATRHVRGKRVLHVMPPERRAALPAT</sequence>
<organism evidence="3 4">
    <name type="scientific">Actinoplanes cyaneus</name>
    <dbReference type="NCBI Taxonomy" id="52696"/>
    <lineage>
        <taxon>Bacteria</taxon>
        <taxon>Bacillati</taxon>
        <taxon>Actinomycetota</taxon>
        <taxon>Actinomycetes</taxon>
        <taxon>Micromonosporales</taxon>
        <taxon>Micromonosporaceae</taxon>
        <taxon>Actinoplanes</taxon>
    </lineage>
</organism>
<dbReference type="Gene3D" id="3.40.50.720">
    <property type="entry name" value="NAD(P)-binding Rossmann-like Domain"/>
    <property type="match status" value="1"/>
</dbReference>
<dbReference type="GO" id="GO:0016491">
    <property type="term" value="F:oxidoreductase activity"/>
    <property type="evidence" value="ECO:0007669"/>
    <property type="project" value="InterPro"/>
</dbReference>
<protein>
    <submittedName>
        <fullName evidence="3">NADPH:quinone reductase</fullName>
    </submittedName>
</protein>
<keyword evidence="1" id="KW-0521">NADP</keyword>
<dbReference type="Pfam" id="PF13602">
    <property type="entry name" value="ADH_zinc_N_2"/>
    <property type="match status" value="1"/>
</dbReference>
<dbReference type="EMBL" id="BOMH01000082">
    <property type="protein sequence ID" value="GID70781.1"/>
    <property type="molecule type" value="Genomic_DNA"/>
</dbReference>
<dbReference type="InterPro" id="IPR036291">
    <property type="entry name" value="NAD(P)-bd_dom_sf"/>
</dbReference>
<dbReference type="InterPro" id="IPR011032">
    <property type="entry name" value="GroES-like_sf"/>
</dbReference>
<dbReference type="PANTHER" id="PTHR44154:SF1">
    <property type="entry name" value="QUINONE OXIDOREDUCTASE"/>
    <property type="match status" value="1"/>
</dbReference>
<keyword evidence="4" id="KW-1185">Reference proteome</keyword>
<comment type="caution">
    <text evidence="3">The sequence shown here is derived from an EMBL/GenBank/DDBJ whole genome shotgun (WGS) entry which is preliminary data.</text>
</comment>
<dbReference type="Pfam" id="PF08240">
    <property type="entry name" value="ADH_N"/>
    <property type="match status" value="1"/>
</dbReference>
<accession>A0A919ITK9</accession>
<dbReference type="AlphaFoldDB" id="A0A919ITK9"/>
<evidence type="ECO:0000313" key="4">
    <source>
        <dbReference type="Proteomes" id="UP000619479"/>
    </source>
</evidence>
<dbReference type="Proteomes" id="UP000619479">
    <property type="component" value="Unassembled WGS sequence"/>
</dbReference>
<reference evidence="3" key="1">
    <citation type="submission" date="2021-01" db="EMBL/GenBank/DDBJ databases">
        <title>Whole genome shotgun sequence of Actinoplanes cyaneus NBRC 14990.</title>
        <authorList>
            <person name="Komaki H."/>
            <person name="Tamura T."/>
        </authorList>
    </citation>
    <scope>NUCLEOTIDE SEQUENCE</scope>
    <source>
        <strain evidence="3">NBRC 14990</strain>
    </source>
</reference>
<proteinExistence type="predicted"/>
<evidence type="ECO:0000313" key="3">
    <source>
        <dbReference type="EMBL" id="GID70781.1"/>
    </source>
</evidence>
<dbReference type="InterPro" id="IPR051603">
    <property type="entry name" value="Zinc-ADH_QOR/CCCR"/>
</dbReference>
<evidence type="ECO:0000256" key="1">
    <source>
        <dbReference type="ARBA" id="ARBA00022857"/>
    </source>
</evidence>
<dbReference type="CDD" id="cd05289">
    <property type="entry name" value="MDR_like_2"/>
    <property type="match status" value="1"/>
</dbReference>
<dbReference type="Gene3D" id="3.90.180.10">
    <property type="entry name" value="Medium-chain alcohol dehydrogenases, catalytic domain"/>
    <property type="match status" value="1"/>
</dbReference>
<dbReference type="SMART" id="SM00829">
    <property type="entry name" value="PKS_ER"/>
    <property type="match status" value="1"/>
</dbReference>
<dbReference type="PANTHER" id="PTHR44154">
    <property type="entry name" value="QUINONE OXIDOREDUCTASE"/>
    <property type="match status" value="1"/>
</dbReference>
<dbReference type="SUPFAM" id="SSF50129">
    <property type="entry name" value="GroES-like"/>
    <property type="match status" value="1"/>
</dbReference>
<dbReference type="InterPro" id="IPR013154">
    <property type="entry name" value="ADH-like_N"/>
</dbReference>
<dbReference type="InterPro" id="IPR020843">
    <property type="entry name" value="ER"/>
</dbReference>
<name>A0A919ITK9_9ACTN</name>
<gene>
    <name evidence="3" type="ORF">Acy02nite_86620</name>
</gene>
<feature type="domain" description="Enoyl reductase (ER)" evidence="2">
    <location>
        <begin position="11"/>
        <end position="303"/>
    </location>
</feature>
<dbReference type="SUPFAM" id="SSF51735">
    <property type="entry name" value="NAD(P)-binding Rossmann-fold domains"/>
    <property type="match status" value="1"/>
</dbReference>